<dbReference type="Proteomes" id="UP000688947">
    <property type="component" value="Unassembled WGS sequence"/>
</dbReference>
<dbReference type="Proteomes" id="UP000251314">
    <property type="component" value="Unassembled WGS sequence"/>
</dbReference>
<gene>
    <name evidence="8" type="ORF">JG687_00005105</name>
    <name evidence="9" type="ORF">PC110_g2167</name>
    <name evidence="3" type="ORF">PC113_g4239</name>
    <name evidence="4" type="ORF">PC115_g3833</name>
    <name evidence="5" type="ORF">PC117_g4313</name>
    <name evidence="6" type="ORF">PC118_g3698</name>
    <name evidence="7" type="ORF">PC129_g1085</name>
</gene>
<evidence type="ECO:0000313" key="10">
    <source>
        <dbReference type="Proteomes" id="UP000251314"/>
    </source>
</evidence>
<reference evidence="9 10" key="1">
    <citation type="submission" date="2018-01" db="EMBL/GenBank/DDBJ databases">
        <title>Draft genome of the strawberry crown rot pathogen Phytophthora cactorum.</title>
        <authorList>
            <person name="Armitage A.D."/>
            <person name="Lysoe E."/>
            <person name="Nellist C.F."/>
            <person name="Harrison R.J."/>
            <person name="Brurberg M.B."/>
        </authorList>
    </citation>
    <scope>NUCLEOTIDE SEQUENCE [LARGE SCALE GENOMIC DNA]</scope>
    <source>
        <strain evidence="9 10">10300</strain>
    </source>
</reference>
<dbReference type="EMBL" id="RCMG01000072">
    <property type="protein sequence ID" value="KAG2864789.1"/>
    <property type="molecule type" value="Genomic_DNA"/>
</dbReference>
<dbReference type="EMBL" id="JAENGZ010000189">
    <property type="protein sequence ID" value="KAG6965973.1"/>
    <property type="molecule type" value="Genomic_DNA"/>
</dbReference>
<dbReference type="EMBL" id="MJFZ01000027">
    <property type="protein sequence ID" value="RAW41613.1"/>
    <property type="molecule type" value="Genomic_DNA"/>
</dbReference>
<feature type="region of interest" description="Disordered" evidence="1">
    <location>
        <begin position="50"/>
        <end position="80"/>
    </location>
</feature>
<dbReference type="EMBL" id="RCMK01000068">
    <property type="protein sequence ID" value="KAG2950568.1"/>
    <property type="molecule type" value="Genomic_DNA"/>
</dbReference>
<dbReference type="EMBL" id="RCML01000064">
    <property type="protein sequence ID" value="KAG2994069.1"/>
    <property type="molecule type" value="Genomic_DNA"/>
</dbReference>
<dbReference type="EMBL" id="RCMI01000068">
    <property type="protein sequence ID" value="KAG2938198.1"/>
    <property type="molecule type" value="Genomic_DNA"/>
</dbReference>
<evidence type="ECO:0008006" key="11">
    <source>
        <dbReference type="Google" id="ProtNLM"/>
    </source>
</evidence>
<feature type="compositionally biased region" description="Basic residues" evidence="1">
    <location>
        <begin position="50"/>
        <end position="60"/>
    </location>
</feature>
<evidence type="ECO:0000256" key="1">
    <source>
        <dbReference type="SAM" id="MobiDB-lite"/>
    </source>
</evidence>
<evidence type="ECO:0000313" key="8">
    <source>
        <dbReference type="EMBL" id="KAG6965973.1"/>
    </source>
</evidence>
<evidence type="ECO:0000313" key="9">
    <source>
        <dbReference type="EMBL" id="RAW41613.1"/>
    </source>
</evidence>
<dbReference type="VEuPathDB" id="FungiDB:PC110_g2167"/>
<dbReference type="Proteomes" id="UP000697107">
    <property type="component" value="Unassembled WGS sequence"/>
</dbReference>
<comment type="caution">
    <text evidence="9">The sequence shown here is derived from an EMBL/GenBank/DDBJ whole genome shotgun (WGS) entry which is preliminary data.</text>
</comment>
<dbReference type="Proteomes" id="UP000774804">
    <property type="component" value="Unassembled WGS sequence"/>
</dbReference>
<reference evidence="3" key="2">
    <citation type="submission" date="2018-10" db="EMBL/GenBank/DDBJ databases">
        <title>Effector identification in a new, highly contiguous assembly of the strawberry crown rot pathogen Phytophthora cactorum.</title>
        <authorList>
            <person name="Armitage A.D."/>
            <person name="Nellist C.F."/>
            <person name="Bates H."/>
            <person name="Vickerstaff R.J."/>
            <person name="Harrison R.J."/>
        </authorList>
    </citation>
    <scope>NUCLEOTIDE SEQUENCE</scope>
    <source>
        <strain evidence="3">15-7</strain>
        <strain evidence="4">4032</strain>
        <strain evidence="5">4040</strain>
        <strain evidence="6">P415</strain>
        <strain evidence="7">P421</strain>
    </source>
</reference>
<evidence type="ECO:0000313" key="5">
    <source>
        <dbReference type="EMBL" id="KAG2950568.1"/>
    </source>
</evidence>
<dbReference type="AlphaFoldDB" id="A0A329SWT1"/>
<evidence type="ECO:0000313" key="4">
    <source>
        <dbReference type="EMBL" id="KAG2938198.1"/>
    </source>
</evidence>
<sequence length="80" mass="9314">MNFKQFFFLELIVVLLLTLATSLQELVDSRKRVPHLDPTRKLRCKTGHINRKVRGRRPTAAKRVPPSPVELEERVPAERL</sequence>
<keyword evidence="2" id="KW-0732">Signal</keyword>
<name>A0A329SWT1_9STRA</name>
<protein>
    <recommendedName>
        <fullName evidence="11">RxLR effector protein</fullName>
    </recommendedName>
</protein>
<proteinExistence type="predicted"/>
<dbReference type="OrthoDB" id="10345768at2759"/>
<evidence type="ECO:0000313" key="3">
    <source>
        <dbReference type="EMBL" id="KAG2864789.1"/>
    </source>
</evidence>
<evidence type="ECO:0000256" key="2">
    <source>
        <dbReference type="SAM" id="SignalP"/>
    </source>
</evidence>
<reference evidence="8" key="3">
    <citation type="submission" date="2021-01" db="EMBL/GenBank/DDBJ databases">
        <title>Phytophthora aleatoria, a newly-described species from Pinus radiata is distinct from Phytophthora cactorum isolates based on comparative genomics.</title>
        <authorList>
            <person name="Mcdougal R."/>
            <person name="Panda P."/>
            <person name="Williams N."/>
            <person name="Studholme D.J."/>
        </authorList>
    </citation>
    <scope>NUCLEOTIDE SEQUENCE</scope>
    <source>
        <strain evidence="8">NZFS 3830</strain>
    </source>
</reference>
<dbReference type="EMBL" id="RCMV01000016">
    <property type="protein sequence ID" value="KAG3228372.1"/>
    <property type="molecule type" value="Genomic_DNA"/>
</dbReference>
<evidence type="ECO:0000313" key="7">
    <source>
        <dbReference type="EMBL" id="KAG3228372.1"/>
    </source>
</evidence>
<keyword evidence="10" id="KW-1185">Reference proteome</keyword>
<feature type="chain" id="PRO_5039986071" description="RxLR effector protein" evidence="2">
    <location>
        <begin position="23"/>
        <end position="80"/>
    </location>
</feature>
<feature type="compositionally biased region" description="Basic and acidic residues" evidence="1">
    <location>
        <begin position="71"/>
        <end position="80"/>
    </location>
</feature>
<evidence type="ECO:0000313" key="6">
    <source>
        <dbReference type="EMBL" id="KAG2994069.1"/>
    </source>
</evidence>
<organism evidence="9 10">
    <name type="scientific">Phytophthora cactorum</name>
    <dbReference type="NCBI Taxonomy" id="29920"/>
    <lineage>
        <taxon>Eukaryota</taxon>
        <taxon>Sar</taxon>
        <taxon>Stramenopiles</taxon>
        <taxon>Oomycota</taxon>
        <taxon>Peronosporomycetes</taxon>
        <taxon>Peronosporales</taxon>
        <taxon>Peronosporaceae</taxon>
        <taxon>Phytophthora</taxon>
    </lineage>
</organism>
<accession>A0A329SWT1</accession>
<dbReference type="Proteomes" id="UP000760860">
    <property type="component" value="Unassembled WGS sequence"/>
</dbReference>
<dbReference type="Proteomes" id="UP000736787">
    <property type="component" value="Unassembled WGS sequence"/>
</dbReference>
<feature type="signal peptide" evidence="2">
    <location>
        <begin position="1"/>
        <end position="22"/>
    </location>
</feature>
<dbReference type="Proteomes" id="UP000735874">
    <property type="component" value="Unassembled WGS sequence"/>
</dbReference>